<feature type="region of interest" description="Disordered" evidence="1">
    <location>
        <begin position="172"/>
        <end position="234"/>
    </location>
</feature>
<evidence type="ECO:0000313" key="2">
    <source>
        <dbReference type="EMBL" id="CAA9516903.1"/>
    </source>
</evidence>
<sequence length="234" mass="24695">EATRRQARAGDRRLAGHRRNGRGDAGGRGRARDPGCALHGQAGGGRGAHPLGRRQRYHRTNGPDRGRVDRQARYRGQRALGQARPAGAECRDAGQPHPCRAYRSQGIWAHLVDQPARQPGADRRLRPAAARVRQGRGGRGHQLGRPRGAGFLGRVRLEQGCTGRAARRLCGRNRLHRQAAGHDPGSRRDADSDARAGVPRGGAGAGEAPGGGRCAAARGAAGCRRNRPAGAGGL</sequence>
<feature type="non-terminal residue" evidence="2">
    <location>
        <position position="234"/>
    </location>
</feature>
<reference evidence="2" key="1">
    <citation type="submission" date="2020-02" db="EMBL/GenBank/DDBJ databases">
        <authorList>
            <person name="Meier V. D."/>
        </authorList>
    </citation>
    <scope>NUCLEOTIDE SEQUENCE</scope>
    <source>
        <strain evidence="2">AVDCRST_MAG09</strain>
    </source>
</reference>
<feature type="region of interest" description="Disordered" evidence="1">
    <location>
        <begin position="116"/>
        <end position="148"/>
    </location>
</feature>
<feature type="compositionally biased region" description="Basic and acidic residues" evidence="1">
    <location>
        <begin position="61"/>
        <end position="71"/>
    </location>
</feature>
<dbReference type="EMBL" id="CADCVZ010000046">
    <property type="protein sequence ID" value="CAA9516903.1"/>
    <property type="molecule type" value="Genomic_DNA"/>
</dbReference>
<feature type="compositionally biased region" description="Basic and acidic residues" evidence="1">
    <location>
        <begin position="1"/>
        <end position="14"/>
    </location>
</feature>
<accession>A0A6J4T8W4</accession>
<name>A0A6J4T8W4_9SPHN</name>
<organism evidence="2">
    <name type="scientific">uncultured Sphingomonas sp</name>
    <dbReference type="NCBI Taxonomy" id="158754"/>
    <lineage>
        <taxon>Bacteria</taxon>
        <taxon>Pseudomonadati</taxon>
        <taxon>Pseudomonadota</taxon>
        <taxon>Alphaproteobacteria</taxon>
        <taxon>Sphingomonadales</taxon>
        <taxon>Sphingomonadaceae</taxon>
        <taxon>Sphingomonas</taxon>
        <taxon>environmental samples</taxon>
    </lineage>
</organism>
<feature type="compositionally biased region" description="Basic and acidic residues" evidence="1">
    <location>
        <begin position="184"/>
        <end position="194"/>
    </location>
</feature>
<dbReference type="AlphaFoldDB" id="A0A6J4T8W4"/>
<feature type="compositionally biased region" description="Gly residues" evidence="1">
    <location>
        <begin position="199"/>
        <end position="213"/>
    </location>
</feature>
<feature type="compositionally biased region" description="Basic and acidic residues" evidence="1">
    <location>
        <begin position="21"/>
        <end position="33"/>
    </location>
</feature>
<gene>
    <name evidence="2" type="ORF">AVDCRST_MAG09-1964</name>
</gene>
<protein>
    <submittedName>
        <fullName evidence="2">Uncharacterized protein</fullName>
    </submittedName>
</protein>
<proteinExistence type="predicted"/>
<feature type="region of interest" description="Disordered" evidence="1">
    <location>
        <begin position="1"/>
        <end position="71"/>
    </location>
</feature>
<feature type="non-terminal residue" evidence="2">
    <location>
        <position position="1"/>
    </location>
</feature>
<feature type="compositionally biased region" description="Low complexity" evidence="1">
    <location>
        <begin position="214"/>
        <end position="223"/>
    </location>
</feature>
<feature type="compositionally biased region" description="Basic residues" evidence="1">
    <location>
        <begin position="133"/>
        <end position="144"/>
    </location>
</feature>
<evidence type="ECO:0000256" key="1">
    <source>
        <dbReference type="SAM" id="MobiDB-lite"/>
    </source>
</evidence>